<dbReference type="PANTHER" id="PTHR31956:SF1">
    <property type="entry name" value="NON-SPECIFIC PHOSPHOLIPASE C1"/>
    <property type="match status" value="1"/>
</dbReference>
<dbReference type="PANTHER" id="PTHR31956">
    <property type="entry name" value="NON-SPECIFIC PHOSPHOLIPASE C4-RELATED"/>
    <property type="match status" value="1"/>
</dbReference>
<organism evidence="10 11">
    <name type="scientific">Branchiibius cervicis</name>
    <dbReference type="NCBI Taxonomy" id="908252"/>
    <lineage>
        <taxon>Bacteria</taxon>
        <taxon>Bacillati</taxon>
        <taxon>Actinomycetota</taxon>
        <taxon>Actinomycetes</taxon>
        <taxon>Micrococcales</taxon>
        <taxon>Dermacoccaceae</taxon>
        <taxon>Branchiibius</taxon>
    </lineage>
</organism>
<keyword evidence="11" id="KW-1185">Reference proteome</keyword>
<dbReference type="InterPro" id="IPR006311">
    <property type="entry name" value="TAT_signal"/>
</dbReference>
<evidence type="ECO:0000256" key="6">
    <source>
        <dbReference type="ARBA" id="ARBA00023026"/>
    </source>
</evidence>
<keyword evidence="4" id="KW-0134">Cell wall</keyword>
<evidence type="ECO:0000256" key="4">
    <source>
        <dbReference type="ARBA" id="ARBA00022512"/>
    </source>
</evidence>
<dbReference type="Gene3D" id="3.40.720.10">
    <property type="entry name" value="Alkaline Phosphatase, subunit A"/>
    <property type="match status" value="2"/>
</dbReference>
<evidence type="ECO:0000256" key="5">
    <source>
        <dbReference type="ARBA" id="ARBA00022801"/>
    </source>
</evidence>
<dbReference type="Pfam" id="PF05506">
    <property type="entry name" value="PLipase_C_C"/>
    <property type="match status" value="2"/>
</dbReference>
<keyword evidence="4" id="KW-0964">Secreted</keyword>
<comment type="subcellular location">
    <subcellularLocation>
        <location evidence="1">Secreted</location>
        <location evidence="1">Cell wall</location>
    </subcellularLocation>
</comment>
<comment type="similarity">
    <text evidence="2">Belongs to the bacterial phospholipase C family.</text>
</comment>
<keyword evidence="5" id="KW-0378">Hydrolase</keyword>
<reference evidence="11" key="1">
    <citation type="journal article" date="2019" name="Int. J. Syst. Evol. Microbiol.">
        <title>The Global Catalogue of Microorganisms (GCM) 10K type strain sequencing project: providing services to taxonomists for standard genome sequencing and annotation.</title>
        <authorList>
            <consortium name="The Broad Institute Genomics Platform"/>
            <consortium name="The Broad Institute Genome Sequencing Center for Infectious Disease"/>
            <person name="Wu L."/>
            <person name="Ma J."/>
        </authorList>
    </citation>
    <scope>NUCLEOTIDE SEQUENCE [LARGE SCALE GENOMIC DNA]</scope>
    <source>
        <strain evidence="11">NBRC 106593</strain>
    </source>
</reference>
<dbReference type="InterPro" id="IPR017767">
    <property type="entry name" value="PC-PLC"/>
</dbReference>
<comment type="caution">
    <text evidence="10">The sequence shown here is derived from an EMBL/GenBank/DDBJ whole genome shotgun (WGS) entry which is preliminary data.</text>
</comment>
<dbReference type="SUPFAM" id="SSF53649">
    <property type="entry name" value="Alkaline phosphatase-like"/>
    <property type="match status" value="1"/>
</dbReference>
<dbReference type="EMBL" id="JBHSWJ010000002">
    <property type="protein sequence ID" value="MFC6713650.1"/>
    <property type="molecule type" value="Genomic_DNA"/>
</dbReference>
<feature type="region of interest" description="Disordered" evidence="8">
    <location>
        <begin position="454"/>
        <end position="508"/>
    </location>
</feature>
<feature type="domain" description="Bacterial phospholipase C C-terminal" evidence="9">
    <location>
        <begin position="496"/>
        <end position="578"/>
    </location>
</feature>
<sequence>MAPLDRRRFLQLAGATAATSALMGTIDKAAAIPANHRTGSLRDVEHVVILMQENRSFDHYFGSLRGVRGFGDPTPATLPNGKSVWHQPKLLGEVLPFHPSKEQLGLAFLEDLDHSWTGGHLAFNGGNYDRWVPAKTATTMAYLTRQDIPFHYALADAFTICDQYHCSLLGPTDPNRYYMWSGWVGNDGKGGGPVISNDEQGYSWTTYPERLEKAGVSWRIYQDVGTGLDSDGSWGWTSDPYIGNYGDNSLLYFDQYRTAAAGSALYEKARTGTDVSGGGGYFDQFRADVTSGKLPQVSWIVAPEAFTEHPNWPANYGAWYVSQILDALTADPQVWARTALFITYDENDGFFDHIVPPHPPVSPEHGGSTVSTTNERFPGSAEGPAGPYGMGQRVPMLVVSPWSKGGFVCSDVLDHTSIIRFLERRFEVAEPNITPWRRSVAGDLLAAFDFSRGSTSVPALPSTSGYQPPDKDRHVDYVPVPPVDQSVPRQEPGTRPARPLGYRVETDDRATPGTLSVHLRNTAARGVALQIRSTTDPTGPWSYTVGAREDLRIALHPLTPFYAYEAHGPNGFFRAWQGGNVSANPAVTTRVSGHRLTVTVHNPGADTTITSVTGVRHTTTRTHAVRHGKEWTFEVDARADHGWYDVTITSSADPHFRRRLRGHLEDGRASASDPALG</sequence>
<dbReference type="InterPro" id="IPR007312">
    <property type="entry name" value="Phosphoesterase"/>
</dbReference>
<evidence type="ECO:0000256" key="8">
    <source>
        <dbReference type="SAM" id="MobiDB-lite"/>
    </source>
</evidence>
<feature type="domain" description="Bacterial phospholipase C C-terminal" evidence="9">
    <location>
        <begin position="591"/>
        <end position="663"/>
    </location>
</feature>
<evidence type="ECO:0000256" key="2">
    <source>
        <dbReference type="ARBA" id="ARBA00009717"/>
    </source>
</evidence>
<evidence type="ECO:0000256" key="3">
    <source>
        <dbReference type="ARBA" id="ARBA00012018"/>
    </source>
</evidence>
<protein>
    <recommendedName>
        <fullName evidence="3">phospholipase C</fullName>
        <ecNumber evidence="3">3.1.4.3</ecNumber>
    </recommendedName>
</protein>
<proteinExistence type="inferred from homology"/>
<feature type="compositionally biased region" description="Polar residues" evidence="8">
    <location>
        <begin position="454"/>
        <end position="466"/>
    </location>
</feature>
<dbReference type="RefSeq" id="WP_377821579.1">
    <property type="nucleotide sequence ID" value="NZ_JBHSWJ010000002.1"/>
</dbReference>
<dbReference type="InterPro" id="IPR017850">
    <property type="entry name" value="Alkaline_phosphatase_core_sf"/>
</dbReference>
<dbReference type="Proteomes" id="UP001596356">
    <property type="component" value="Unassembled WGS sequence"/>
</dbReference>
<evidence type="ECO:0000313" key="10">
    <source>
        <dbReference type="EMBL" id="MFC6713650.1"/>
    </source>
</evidence>
<gene>
    <name evidence="10" type="ORF">ACFQBT_07305</name>
</gene>
<evidence type="ECO:0000313" key="11">
    <source>
        <dbReference type="Proteomes" id="UP001596356"/>
    </source>
</evidence>
<evidence type="ECO:0000259" key="9">
    <source>
        <dbReference type="Pfam" id="PF05506"/>
    </source>
</evidence>
<comment type="catalytic activity">
    <reaction evidence="7">
        <text>a 1,2-diacyl-sn-glycero-3-phosphocholine + H2O = phosphocholine + a 1,2-diacyl-sn-glycerol + H(+)</text>
        <dbReference type="Rhea" id="RHEA:10604"/>
        <dbReference type="ChEBI" id="CHEBI:15377"/>
        <dbReference type="ChEBI" id="CHEBI:15378"/>
        <dbReference type="ChEBI" id="CHEBI:17815"/>
        <dbReference type="ChEBI" id="CHEBI:57643"/>
        <dbReference type="ChEBI" id="CHEBI:295975"/>
        <dbReference type="EC" id="3.1.4.3"/>
    </reaction>
    <physiologicalReaction direction="left-to-right" evidence="7">
        <dbReference type="Rhea" id="RHEA:10605"/>
    </physiologicalReaction>
</comment>
<dbReference type="EC" id="3.1.4.3" evidence="3"/>
<evidence type="ECO:0000256" key="1">
    <source>
        <dbReference type="ARBA" id="ARBA00004191"/>
    </source>
</evidence>
<dbReference type="NCBIfam" id="TIGR03396">
    <property type="entry name" value="PC_PLC"/>
    <property type="match status" value="1"/>
</dbReference>
<dbReference type="InterPro" id="IPR008475">
    <property type="entry name" value="PLipase_C_C"/>
</dbReference>
<accession>A0ABW2ARC5</accession>
<name>A0ABW2ARC5_9MICO</name>
<dbReference type="CDD" id="cd16014">
    <property type="entry name" value="PLC"/>
    <property type="match status" value="1"/>
</dbReference>
<dbReference type="PROSITE" id="PS51318">
    <property type="entry name" value="TAT"/>
    <property type="match status" value="1"/>
</dbReference>
<dbReference type="Pfam" id="PF04185">
    <property type="entry name" value="Phosphoesterase"/>
    <property type="match status" value="1"/>
</dbReference>
<evidence type="ECO:0000256" key="7">
    <source>
        <dbReference type="ARBA" id="ARBA00048421"/>
    </source>
</evidence>
<keyword evidence="6" id="KW-0843">Virulence</keyword>